<sequence length="138" mass="16101">MATFVAQRRVEFANTDMAGIVHYVSFYRWFEEAEHEYFRSLGLNIMEKQEDGSYIGWPRVSASCHFEAPAYHEDILDIHLRVERIGLKSLTFFAEFFCREKRLAYGRMKTACCVCGLESGLESIPIPQRYLDVIEESK</sequence>
<dbReference type="GO" id="GO:0061522">
    <property type="term" value="F:1,4-dihydroxy-2-naphthoyl-CoA thioesterase activity"/>
    <property type="evidence" value="ECO:0007669"/>
    <property type="project" value="UniProtKB-EC"/>
</dbReference>
<dbReference type="EC" id="3.1.2.28" evidence="1"/>
<evidence type="ECO:0000313" key="2">
    <source>
        <dbReference type="Proteomes" id="UP000315724"/>
    </source>
</evidence>
<dbReference type="KEGG" id="tpol:Mal48_36840"/>
<dbReference type="OrthoDB" id="9800856at2"/>
<organism evidence="1 2">
    <name type="scientific">Thalassoglobus polymorphus</name>
    <dbReference type="NCBI Taxonomy" id="2527994"/>
    <lineage>
        <taxon>Bacteria</taxon>
        <taxon>Pseudomonadati</taxon>
        <taxon>Planctomycetota</taxon>
        <taxon>Planctomycetia</taxon>
        <taxon>Planctomycetales</taxon>
        <taxon>Planctomycetaceae</taxon>
        <taxon>Thalassoglobus</taxon>
    </lineage>
</organism>
<gene>
    <name evidence="1" type="ORF">Mal48_36840</name>
</gene>
<dbReference type="CDD" id="cd00586">
    <property type="entry name" value="4HBT"/>
    <property type="match status" value="1"/>
</dbReference>
<dbReference type="Proteomes" id="UP000315724">
    <property type="component" value="Chromosome"/>
</dbReference>
<name>A0A517QS26_9PLAN</name>
<accession>A0A517QS26</accession>
<dbReference type="RefSeq" id="WP_145202353.1">
    <property type="nucleotide sequence ID" value="NZ_CP036267.1"/>
</dbReference>
<protein>
    <submittedName>
        <fullName evidence="1">1,4-dihydroxy-2-naphthoyl-CoA hydrolase</fullName>
        <ecNumber evidence="1">3.1.2.28</ecNumber>
    </submittedName>
</protein>
<keyword evidence="1" id="KW-0378">Hydrolase</keyword>
<dbReference type="InterPro" id="IPR029069">
    <property type="entry name" value="HotDog_dom_sf"/>
</dbReference>
<evidence type="ECO:0000313" key="1">
    <source>
        <dbReference type="EMBL" id="QDT34424.1"/>
    </source>
</evidence>
<proteinExistence type="predicted"/>
<reference evidence="1 2" key="1">
    <citation type="submission" date="2019-02" db="EMBL/GenBank/DDBJ databases">
        <title>Deep-cultivation of Planctomycetes and their phenomic and genomic characterization uncovers novel biology.</title>
        <authorList>
            <person name="Wiegand S."/>
            <person name="Jogler M."/>
            <person name="Boedeker C."/>
            <person name="Pinto D."/>
            <person name="Vollmers J."/>
            <person name="Rivas-Marin E."/>
            <person name="Kohn T."/>
            <person name="Peeters S.H."/>
            <person name="Heuer A."/>
            <person name="Rast P."/>
            <person name="Oberbeckmann S."/>
            <person name="Bunk B."/>
            <person name="Jeske O."/>
            <person name="Meyerdierks A."/>
            <person name="Storesund J.E."/>
            <person name="Kallscheuer N."/>
            <person name="Luecker S."/>
            <person name="Lage O.M."/>
            <person name="Pohl T."/>
            <person name="Merkel B.J."/>
            <person name="Hornburger P."/>
            <person name="Mueller R.-W."/>
            <person name="Bruemmer F."/>
            <person name="Labrenz M."/>
            <person name="Spormann A.M."/>
            <person name="Op den Camp H."/>
            <person name="Overmann J."/>
            <person name="Amann R."/>
            <person name="Jetten M.S.M."/>
            <person name="Mascher T."/>
            <person name="Medema M.H."/>
            <person name="Devos D.P."/>
            <person name="Kaster A.-K."/>
            <person name="Ovreas L."/>
            <person name="Rohde M."/>
            <person name="Galperin M.Y."/>
            <person name="Jogler C."/>
        </authorList>
    </citation>
    <scope>NUCLEOTIDE SEQUENCE [LARGE SCALE GENOMIC DNA]</scope>
    <source>
        <strain evidence="1 2">Mal48</strain>
    </source>
</reference>
<dbReference type="SUPFAM" id="SSF54637">
    <property type="entry name" value="Thioesterase/thiol ester dehydrase-isomerase"/>
    <property type="match status" value="1"/>
</dbReference>
<dbReference type="Pfam" id="PF13279">
    <property type="entry name" value="4HBT_2"/>
    <property type="match status" value="1"/>
</dbReference>
<keyword evidence="2" id="KW-1185">Reference proteome</keyword>
<dbReference type="EMBL" id="CP036267">
    <property type="protein sequence ID" value="QDT34424.1"/>
    <property type="molecule type" value="Genomic_DNA"/>
</dbReference>
<dbReference type="Gene3D" id="3.10.129.10">
    <property type="entry name" value="Hotdog Thioesterase"/>
    <property type="match status" value="1"/>
</dbReference>
<dbReference type="AlphaFoldDB" id="A0A517QS26"/>